<organism evidence="1 2">
    <name type="scientific">Tribonema minus</name>
    <dbReference type="NCBI Taxonomy" id="303371"/>
    <lineage>
        <taxon>Eukaryota</taxon>
        <taxon>Sar</taxon>
        <taxon>Stramenopiles</taxon>
        <taxon>Ochrophyta</taxon>
        <taxon>PX clade</taxon>
        <taxon>Xanthophyceae</taxon>
        <taxon>Tribonematales</taxon>
        <taxon>Tribonemataceae</taxon>
        <taxon>Tribonema</taxon>
    </lineage>
</organism>
<accession>A0A836C7X8</accession>
<keyword evidence="2" id="KW-1185">Reference proteome</keyword>
<reference evidence="1" key="1">
    <citation type="submission" date="2021-02" db="EMBL/GenBank/DDBJ databases">
        <title>First Annotated Genome of the Yellow-green Alga Tribonema minus.</title>
        <authorList>
            <person name="Mahan K.M."/>
        </authorList>
    </citation>
    <scope>NUCLEOTIDE SEQUENCE</scope>
    <source>
        <strain evidence="1">UTEX B ZZ1240</strain>
    </source>
</reference>
<protein>
    <submittedName>
        <fullName evidence="1">Uncharacterized protein</fullName>
    </submittedName>
</protein>
<evidence type="ECO:0000313" key="2">
    <source>
        <dbReference type="Proteomes" id="UP000664859"/>
    </source>
</evidence>
<evidence type="ECO:0000313" key="1">
    <source>
        <dbReference type="EMBL" id="KAG5176365.1"/>
    </source>
</evidence>
<name>A0A836C7X8_9STRA</name>
<dbReference type="AlphaFoldDB" id="A0A836C7X8"/>
<gene>
    <name evidence="1" type="ORF">JKP88DRAFT_202978</name>
</gene>
<dbReference type="Proteomes" id="UP000664859">
    <property type="component" value="Unassembled WGS sequence"/>
</dbReference>
<sequence>MNGVHDAGTPARKKLRRQLTHEADIKVYERNIHETMQELPKLRDACEQDYTKCVTLFSTDDSAKDRRTKVFAFFDANITEATSYQTDQVFKLSEEVLSVLDECRELLELLMNWCDLCLPANETAFAEALRIKIQDFQEYLSGGVTGLANSTNEVNLQLEKRARTLQLLFTTKDVLPENRAGWIKAHRDLLVHCETNAYLRMAKIWEKVLEDYVLYFNYWKTNLKDGDLAFAHMGKGERGGDYFG</sequence>
<comment type="caution">
    <text evidence="1">The sequence shown here is derived from an EMBL/GenBank/DDBJ whole genome shotgun (WGS) entry which is preliminary data.</text>
</comment>
<proteinExistence type="predicted"/>
<dbReference type="EMBL" id="JAFCMP010000537">
    <property type="protein sequence ID" value="KAG5176365.1"/>
    <property type="molecule type" value="Genomic_DNA"/>
</dbReference>